<dbReference type="Pfam" id="PF12849">
    <property type="entry name" value="PBP_like_2"/>
    <property type="match status" value="1"/>
</dbReference>
<organism evidence="3 4">
    <name type="scientific">Microbacterium enclense</name>
    <dbReference type="NCBI Taxonomy" id="993073"/>
    <lineage>
        <taxon>Bacteria</taxon>
        <taxon>Bacillati</taxon>
        <taxon>Actinomycetota</taxon>
        <taxon>Actinomycetes</taxon>
        <taxon>Micrococcales</taxon>
        <taxon>Microbacteriaceae</taxon>
        <taxon>Microbacterium</taxon>
    </lineage>
</organism>
<dbReference type="EMBL" id="RBZY01000012">
    <property type="protein sequence ID" value="RWR21008.1"/>
    <property type="molecule type" value="Genomic_DNA"/>
</dbReference>
<gene>
    <name evidence="3" type="ORF">D8Y23_04865</name>
</gene>
<feature type="chain" id="PRO_5038917806" description="PBP domain-containing protein" evidence="1">
    <location>
        <begin position="24"/>
        <end position="376"/>
    </location>
</feature>
<dbReference type="RefSeq" id="WP_128217040.1">
    <property type="nucleotide sequence ID" value="NZ_RBZY01000012.1"/>
</dbReference>
<dbReference type="Proteomes" id="UP000285970">
    <property type="component" value="Unassembled WGS sequence"/>
</dbReference>
<accession>A0A3S3P6J4</accession>
<sequence length="376" mass="37770">MKIKKIAALGAAVGLVLSGVAFASSASAEPVANSYAVVGSDTLQDSMNALTNGTSVSGASVRILAGGKSIGNFDAFGSAAIQTKPGGVYFARPNGSGSGRDALRASVSGTNWSVNNNATPARAITGQVDIARSSSGPGTNANANGRLLYVPFGRDAVAYAYKGGTAAWANLTPAQLKSIYDGTLTSIDGVPVTPRLPQAGSGTRTFFLNALGYSGSAPTAPAVNDTGNVTPENDATVLGDNQIIPFSVANWVAQANNVSGVNTVAAAPTVALGSPVAGQVPFTGTAPNLVPSTGFYADTTFGRDTYLIVERAKVQSSFTYSGSPAYDAVLAGLVDSSKVTSLTNFTTSPFAPGAVKRKFGFLAPSSTTAIAAYAAG</sequence>
<evidence type="ECO:0000256" key="1">
    <source>
        <dbReference type="SAM" id="SignalP"/>
    </source>
</evidence>
<dbReference type="Gene3D" id="3.40.190.10">
    <property type="entry name" value="Periplasmic binding protein-like II"/>
    <property type="match status" value="1"/>
</dbReference>
<keyword evidence="1" id="KW-0732">Signal</keyword>
<dbReference type="AlphaFoldDB" id="A0A3S3P6J4"/>
<name>A0A3S3P6J4_9MICO</name>
<evidence type="ECO:0000259" key="2">
    <source>
        <dbReference type="Pfam" id="PF12849"/>
    </source>
</evidence>
<dbReference type="InterPro" id="IPR024370">
    <property type="entry name" value="PBP_domain"/>
</dbReference>
<comment type="caution">
    <text evidence="3">The sequence shown here is derived from an EMBL/GenBank/DDBJ whole genome shotgun (WGS) entry which is preliminary data.</text>
</comment>
<dbReference type="OrthoDB" id="3636760at2"/>
<proteinExistence type="predicted"/>
<evidence type="ECO:0000313" key="3">
    <source>
        <dbReference type="EMBL" id="RWR21008.1"/>
    </source>
</evidence>
<feature type="signal peptide" evidence="1">
    <location>
        <begin position="1"/>
        <end position="23"/>
    </location>
</feature>
<protein>
    <recommendedName>
        <fullName evidence="2">PBP domain-containing protein</fullName>
    </recommendedName>
</protein>
<evidence type="ECO:0000313" key="4">
    <source>
        <dbReference type="Proteomes" id="UP000285970"/>
    </source>
</evidence>
<feature type="domain" description="PBP" evidence="2">
    <location>
        <begin position="93"/>
        <end position="218"/>
    </location>
</feature>
<dbReference type="SUPFAM" id="SSF53850">
    <property type="entry name" value="Periplasmic binding protein-like II"/>
    <property type="match status" value="1"/>
</dbReference>
<reference evidence="3 4" key="1">
    <citation type="journal article" date="2018" name="Front. Microbiol.">
        <title>Novel Insights Into Bacterial Dimethylsulfoniopropionate Catabolism in the East China Sea.</title>
        <authorList>
            <person name="Liu J."/>
            <person name="Liu J."/>
            <person name="Zhang S.H."/>
            <person name="Liang J."/>
            <person name="Lin H."/>
            <person name="Song D."/>
            <person name="Yang G.P."/>
            <person name="Todd J.D."/>
            <person name="Zhang X.H."/>
        </authorList>
    </citation>
    <scope>NUCLEOTIDE SEQUENCE [LARGE SCALE GENOMIC DNA]</scope>
    <source>
        <strain evidence="3 4">ZYFD042</strain>
    </source>
</reference>